<evidence type="ECO:0000313" key="2">
    <source>
        <dbReference type="Proteomes" id="UP001519460"/>
    </source>
</evidence>
<sequence>MERIGDTECNVVIMERIGDTECNDQCTCSLQCRQNNLHHFNVVTMERIGDTECNVVTMERIGDTECNVVTMERIGDSECNVVIMERIGDTECNDRVTTLMGPVSVATSLWTEIDVEYFRLLSQFTETDEVSLMRGRFPNHGQLRSLLDSKLQ</sequence>
<organism evidence="1 2">
    <name type="scientific">Batillaria attramentaria</name>
    <dbReference type="NCBI Taxonomy" id="370345"/>
    <lineage>
        <taxon>Eukaryota</taxon>
        <taxon>Metazoa</taxon>
        <taxon>Spiralia</taxon>
        <taxon>Lophotrochozoa</taxon>
        <taxon>Mollusca</taxon>
        <taxon>Gastropoda</taxon>
        <taxon>Caenogastropoda</taxon>
        <taxon>Sorbeoconcha</taxon>
        <taxon>Cerithioidea</taxon>
        <taxon>Batillariidae</taxon>
        <taxon>Batillaria</taxon>
    </lineage>
</organism>
<dbReference type="EMBL" id="JACVVK020000026">
    <property type="protein sequence ID" value="KAK7502489.1"/>
    <property type="molecule type" value="Genomic_DNA"/>
</dbReference>
<proteinExistence type="predicted"/>
<reference evidence="1 2" key="1">
    <citation type="journal article" date="2023" name="Sci. Data">
        <title>Genome assembly of the Korean intertidal mud-creeper Batillaria attramentaria.</title>
        <authorList>
            <person name="Patra A.K."/>
            <person name="Ho P.T."/>
            <person name="Jun S."/>
            <person name="Lee S.J."/>
            <person name="Kim Y."/>
            <person name="Won Y.J."/>
        </authorList>
    </citation>
    <scope>NUCLEOTIDE SEQUENCE [LARGE SCALE GENOMIC DNA]</scope>
    <source>
        <strain evidence="1">Wonlab-2016</strain>
    </source>
</reference>
<protein>
    <submittedName>
        <fullName evidence="1">Uncharacterized protein</fullName>
    </submittedName>
</protein>
<dbReference type="Proteomes" id="UP001519460">
    <property type="component" value="Unassembled WGS sequence"/>
</dbReference>
<name>A0ABD0LSC6_9CAEN</name>
<gene>
    <name evidence="1" type="ORF">BaRGS_00006442</name>
</gene>
<evidence type="ECO:0000313" key="1">
    <source>
        <dbReference type="EMBL" id="KAK7502489.1"/>
    </source>
</evidence>
<keyword evidence="2" id="KW-1185">Reference proteome</keyword>
<dbReference type="AlphaFoldDB" id="A0ABD0LSC6"/>
<accession>A0ABD0LSC6</accession>
<comment type="caution">
    <text evidence="1">The sequence shown here is derived from an EMBL/GenBank/DDBJ whole genome shotgun (WGS) entry which is preliminary data.</text>
</comment>